<dbReference type="AlphaFoldDB" id="A0AAD1X9J8"/>
<feature type="compositionally biased region" description="Acidic residues" evidence="1">
    <location>
        <begin position="7"/>
        <end position="52"/>
    </location>
</feature>
<evidence type="ECO:0000256" key="1">
    <source>
        <dbReference type="SAM" id="MobiDB-lite"/>
    </source>
</evidence>
<feature type="region of interest" description="Disordered" evidence="1">
    <location>
        <begin position="1"/>
        <end position="71"/>
    </location>
</feature>
<dbReference type="EMBL" id="CAMPGE010003592">
    <property type="protein sequence ID" value="CAI2362430.1"/>
    <property type="molecule type" value="Genomic_DNA"/>
</dbReference>
<evidence type="ECO:0000313" key="2">
    <source>
        <dbReference type="EMBL" id="CAI2362430.1"/>
    </source>
</evidence>
<dbReference type="Proteomes" id="UP001295684">
    <property type="component" value="Unassembled WGS sequence"/>
</dbReference>
<gene>
    <name evidence="2" type="ORF">ECRASSUSDP1_LOCUS3753</name>
</gene>
<accession>A0AAD1X9J8</accession>
<proteinExistence type="predicted"/>
<organism evidence="2 3">
    <name type="scientific">Euplotes crassus</name>
    <dbReference type="NCBI Taxonomy" id="5936"/>
    <lineage>
        <taxon>Eukaryota</taxon>
        <taxon>Sar</taxon>
        <taxon>Alveolata</taxon>
        <taxon>Ciliophora</taxon>
        <taxon>Intramacronucleata</taxon>
        <taxon>Spirotrichea</taxon>
        <taxon>Hypotrichia</taxon>
        <taxon>Euplotida</taxon>
        <taxon>Euplotidae</taxon>
        <taxon>Moneuplotes</taxon>
    </lineage>
</organism>
<protein>
    <submittedName>
        <fullName evidence="2">Uncharacterized protein</fullName>
    </submittedName>
</protein>
<comment type="caution">
    <text evidence="2">The sequence shown here is derived from an EMBL/GenBank/DDBJ whole genome shotgun (WGS) entry which is preliminary data.</text>
</comment>
<evidence type="ECO:0000313" key="3">
    <source>
        <dbReference type="Proteomes" id="UP001295684"/>
    </source>
</evidence>
<keyword evidence="3" id="KW-1185">Reference proteome</keyword>
<sequence>MNLRVDELDDGYSENGDDVGDYSWFVEEEKDDEIIDEEESEEQEEEDDEDEEVKYNISESDDGSCSGDNNENKMLKAHLFKNNLYESEELSQGMPLRASSAPARPLTELEDFRRSNDFLLLENAVMLSSKLMKRSDNKYDLDSSEGQRICKRFLSQIEKLCGSYTVKTSSREYRSEFSQAYRVLFVDASLSYLTEILDSAQEGFPFLYVNGEKYMFSQDVLEAGQKLFHGFCEIQHVIKNIYSLACEENPHASVEEIKEDIRANLEAFDKYWVTFEQLYVFELMLIEADARRYITDAVEIEKDLISMEAKEKLKGKIFLDSEEYNNARKKLVKVIGQINSVANPEGTGRDDLGIQILIKSEHLIRTVSATQSTAVRCLAEKIKKTFKDLRALFKKYQQNIEVVDPQLRNNPDLVDALFAYENSWEKGAAYFTDSKKCQQLLHFSQRIEALKEKHSKFANQIEDRDAEIFVSIPSILVLMATNNEDKGLCATFCPDIFKIETKLNQVLKELKELFGGKMICEDFELYNYIEKTILDMDLPDNLKEKVKDQELKIELILQKIKWLSMQVSRQDPTEWNLFLDVLLMS</sequence>
<reference evidence="2" key="1">
    <citation type="submission" date="2023-07" db="EMBL/GenBank/DDBJ databases">
        <authorList>
            <consortium name="AG Swart"/>
            <person name="Singh M."/>
            <person name="Singh A."/>
            <person name="Seah K."/>
            <person name="Emmerich C."/>
        </authorList>
    </citation>
    <scope>NUCLEOTIDE SEQUENCE</scope>
    <source>
        <strain evidence="2">DP1</strain>
    </source>
</reference>
<name>A0AAD1X9J8_EUPCR</name>